<dbReference type="GO" id="GO:0005737">
    <property type="term" value="C:cytoplasm"/>
    <property type="evidence" value="ECO:0007669"/>
    <property type="project" value="UniProtKB-SubCell"/>
</dbReference>
<comment type="catalytic activity">
    <reaction evidence="11">
        <text>L-threonine + hydrogencarbonate + ATP = L-threonylcarbamoyladenylate + diphosphate + H2O</text>
        <dbReference type="Rhea" id="RHEA:36407"/>
        <dbReference type="ChEBI" id="CHEBI:15377"/>
        <dbReference type="ChEBI" id="CHEBI:17544"/>
        <dbReference type="ChEBI" id="CHEBI:30616"/>
        <dbReference type="ChEBI" id="CHEBI:33019"/>
        <dbReference type="ChEBI" id="CHEBI:57926"/>
        <dbReference type="ChEBI" id="CHEBI:73682"/>
        <dbReference type="EC" id="2.7.7.87"/>
    </reaction>
</comment>
<reference evidence="14" key="1">
    <citation type="submission" date="2017-09" db="EMBL/GenBank/DDBJ databases">
        <title>Depth-based differentiation of microbial function through sediment-hosted aquifers and enrichment of novel symbionts in the deep terrestrial subsurface.</title>
        <authorList>
            <person name="Probst A.J."/>
            <person name="Ladd B."/>
            <person name="Jarett J.K."/>
            <person name="Geller-Mcgrath D.E."/>
            <person name="Sieber C.M.K."/>
            <person name="Emerson J.B."/>
            <person name="Anantharaman K."/>
            <person name="Thomas B.C."/>
            <person name="Malmstrom R."/>
            <person name="Stieglmeier M."/>
            <person name="Klingl A."/>
            <person name="Woyke T."/>
            <person name="Ryan C.M."/>
            <person name="Banfield J.F."/>
        </authorList>
    </citation>
    <scope>NUCLEOTIDE SEQUENCE [LARGE SCALE GENOMIC DNA]</scope>
</reference>
<dbReference type="PROSITE" id="PS51163">
    <property type="entry name" value="YRDC"/>
    <property type="match status" value="1"/>
</dbReference>
<keyword evidence="5" id="KW-0808">Transferase</keyword>
<evidence type="ECO:0000256" key="3">
    <source>
        <dbReference type="ARBA" id="ARBA00012584"/>
    </source>
</evidence>
<evidence type="ECO:0000256" key="6">
    <source>
        <dbReference type="ARBA" id="ARBA00022694"/>
    </source>
</evidence>
<accession>A0A2M6WHN6</accession>
<dbReference type="GO" id="GO:0005524">
    <property type="term" value="F:ATP binding"/>
    <property type="evidence" value="ECO:0007669"/>
    <property type="project" value="UniProtKB-KW"/>
</dbReference>
<sequence>MKKEDIFKSVIAIKRGDVIAFPTDTIYGLLADATNPKAVEKVFKIKKRNRSKPFPVLVNSLTQAKKFAHITKTQETILKKHWPGPYTFILNYKSGLTKNAVSRDITVALRVPKETQIRALLSATKKPLVATSVNLAGEPGLNDASEIETYFQKKKLKPNLVVHARVPKNARPSKIFNLTGNRPEKIR</sequence>
<dbReference type="EC" id="2.7.7.87" evidence="3"/>
<keyword evidence="4" id="KW-0963">Cytoplasm</keyword>
<protein>
    <recommendedName>
        <fullName evidence="10">L-threonylcarbamoyladenylate synthase</fullName>
        <ecNumber evidence="3">2.7.7.87</ecNumber>
    </recommendedName>
    <alternativeName>
        <fullName evidence="10">L-threonylcarbamoyladenylate synthase</fullName>
    </alternativeName>
</protein>
<evidence type="ECO:0000256" key="1">
    <source>
        <dbReference type="ARBA" id="ARBA00004496"/>
    </source>
</evidence>
<evidence type="ECO:0000256" key="2">
    <source>
        <dbReference type="ARBA" id="ARBA00007663"/>
    </source>
</evidence>
<keyword evidence="9" id="KW-0067">ATP-binding</keyword>
<dbReference type="GO" id="GO:0000049">
    <property type="term" value="F:tRNA binding"/>
    <property type="evidence" value="ECO:0007669"/>
    <property type="project" value="TreeGrafter"/>
</dbReference>
<evidence type="ECO:0000256" key="8">
    <source>
        <dbReference type="ARBA" id="ARBA00022741"/>
    </source>
</evidence>
<keyword evidence="7" id="KW-0548">Nucleotidyltransferase</keyword>
<name>A0A2M6WHN6_9BACT</name>
<evidence type="ECO:0000256" key="10">
    <source>
        <dbReference type="ARBA" id="ARBA00029774"/>
    </source>
</evidence>
<dbReference type="PANTHER" id="PTHR17490:SF16">
    <property type="entry name" value="THREONYLCARBAMOYL-AMP SYNTHASE"/>
    <property type="match status" value="1"/>
</dbReference>
<dbReference type="Gene3D" id="3.90.870.10">
    <property type="entry name" value="DHBP synthase"/>
    <property type="match status" value="1"/>
</dbReference>
<dbReference type="GO" id="GO:0006450">
    <property type="term" value="P:regulation of translational fidelity"/>
    <property type="evidence" value="ECO:0007669"/>
    <property type="project" value="TreeGrafter"/>
</dbReference>
<evidence type="ECO:0000313" key="13">
    <source>
        <dbReference type="EMBL" id="PIT92244.1"/>
    </source>
</evidence>
<evidence type="ECO:0000256" key="9">
    <source>
        <dbReference type="ARBA" id="ARBA00022840"/>
    </source>
</evidence>
<dbReference type="InterPro" id="IPR006070">
    <property type="entry name" value="Sua5-like_dom"/>
</dbReference>
<evidence type="ECO:0000256" key="7">
    <source>
        <dbReference type="ARBA" id="ARBA00022695"/>
    </source>
</evidence>
<comment type="similarity">
    <text evidence="2">Belongs to the SUA5 family.</text>
</comment>
<organism evidence="13 14">
    <name type="scientific">Candidatus Harrisonbacteria bacterium CG10_big_fil_rev_8_21_14_0_10_42_17</name>
    <dbReference type="NCBI Taxonomy" id="1974584"/>
    <lineage>
        <taxon>Bacteria</taxon>
        <taxon>Candidatus Harrisoniibacteriota</taxon>
    </lineage>
</organism>
<dbReference type="GO" id="GO:0003725">
    <property type="term" value="F:double-stranded RNA binding"/>
    <property type="evidence" value="ECO:0007669"/>
    <property type="project" value="InterPro"/>
</dbReference>
<dbReference type="GO" id="GO:0061710">
    <property type="term" value="F:L-threonylcarbamoyladenylate synthase"/>
    <property type="evidence" value="ECO:0007669"/>
    <property type="project" value="UniProtKB-EC"/>
</dbReference>
<dbReference type="NCBIfam" id="TIGR00057">
    <property type="entry name" value="L-threonylcarbamoyladenylate synthase"/>
    <property type="match status" value="1"/>
</dbReference>
<comment type="caution">
    <text evidence="13">The sequence shown here is derived from an EMBL/GenBank/DDBJ whole genome shotgun (WGS) entry which is preliminary data.</text>
</comment>
<evidence type="ECO:0000256" key="11">
    <source>
        <dbReference type="ARBA" id="ARBA00048366"/>
    </source>
</evidence>
<dbReference type="Pfam" id="PF01300">
    <property type="entry name" value="Sua5_yciO_yrdC"/>
    <property type="match status" value="1"/>
</dbReference>
<comment type="subcellular location">
    <subcellularLocation>
        <location evidence="1">Cytoplasm</location>
    </subcellularLocation>
</comment>
<feature type="domain" description="YrdC-like" evidence="12">
    <location>
        <begin position="3"/>
        <end position="187"/>
    </location>
</feature>
<dbReference type="InterPro" id="IPR050156">
    <property type="entry name" value="TC-AMP_synthase_SUA5"/>
</dbReference>
<evidence type="ECO:0000313" key="14">
    <source>
        <dbReference type="Proteomes" id="UP000228635"/>
    </source>
</evidence>
<evidence type="ECO:0000256" key="4">
    <source>
        <dbReference type="ARBA" id="ARBA00022490"/>
    </source>
</evidence>
<dbReference type="InterPro" id="IPR017945">
    <property type="entry name" value="DHBP_synth_RibB-like_a/b_dom"/>
</dbReference>
<gene>
    <name evidence="13" type="ORF">COU08_03450</name>
</gene>
<dbReference type="EMBL" id="PFBA01000029">
    <property type="protein sequence ID" value="PIT92244.1"/>
    <property type="molecule type" value="Genomic_DNA"/>
</dbReference>
<proteinExistence type="inferred from homology"/>
<dbReference type="AlphaFoldDB" id="A0A2M6WHN6"/>
<dbReference type="PANTHER" id="PTHR17490">
    <property type="entry name" value="SUA5"/>
    <property type="match status" value="1"/>
</dbReference>
<dbReference type="GO" id="GO:0008033">
    <property type="term" value="P:tRNA processing"/>
    <property type="evidence" value="ECO:0007669"/>
    <property type="project" value="UniProtKB-KW"/>
</dbReference>
<dbReference type="SUPFAM" id="SSF55821">
    <property type="entry name" value="YrdC/RibB"/>
    <property type="match status" value="1"/>
</dbReference>
<dbReference type="Proteomes" id="UP000228635">
    <property type="component" value="Unassembled WGS sequence"/>
</dbReference>
<evidence type="ECO:0000256" key="5">
    <source>
        <dbReference type="ARBA" id="ARBA00022679"/>
    </source>
</evidence>
<keyword evidence="8" id="KW-0547">Nucleotide-binding</keyword>
<keyword evidence="6" id="KW-0819">tRNA processing</keyword>
<evidence type="ECO:0000259" key="12">
    <source>
        <dbReference type="PROSITE" id="PS51163"/>
    </source>
</evidence>